<protein>
    <recommendedName>
        <fullName evidence="4">N-acetyltransferase domain-containing protein</fullName>
    </recommendedName>
</protein>
<feature type="region of interest" description="Disordered" evidence="1">
    <location>
        <begin position="122"/>
        <end position="143"/>
    </location>
</feature>
<dbReference type="InterPro" id="IPR016181">
    <property type="entry name" value="Acyl_CoA_acyltransferase"/>
</dbReference>
<dbReference type="CDD" id="cd04301">
    <property type="entry name" value="NAT_SF"/>
    <property type="match status" value="1"/>
</dbReference>
<dbReference type="SUPFAM" id="SSF55729">
    <property type="entry name" value="Acyl-CoA N-acyltransferases (Nat)"/>
    <property type="match status" value="1"/>
</dbReference>
<proteinExistence type="predicted"/>
<dbReference type="Proteomes" id="UP000177682">
    <property type="component" value="Unassembled WGS sequence"/>
</dbReference>
<gene>
    <name evidence="2" type="ORF">A3E29_01410</name>
</gene>
<evidence type="ECO:0008006" key="4">
    <source>
        <dbReference type="Google" id="ProtNLM"/>
    </source>
</evidence>
<evidence type="ECO:0000256" key="1">
    <source>
        <dbReference type="SAM" id="MobiDB-lite"/>
    </source>
</evidence>
<dbReference type="AlphaFoldDB" id="A0A1F5PLD2"/>
<name>A0A1F5PLD2_9BACT</name>
<dbReference type="EMBL" id="MFEY01000004">
    <property type="protein sequence ID" value="OGE90765.1"/>
    <property type="molecule type" value="Genomic_DNA"/>
</dbReference>
<dbReference type="Gene3D" id="3.40.630.30">
    <property type="match status" value="1"/>
</dbReference>
<accession>A0A1F5PLD2</accession>
<reference evidence="2 3" key="1">
    <citation type="journal article" date="2016" name="Nat. Commun.">
        <title>Thousands of microbial genomes shed light on interconnected biogeochemical processes in an aquifer system.</title>
        <authorList>
            <person name="Anantharaman K."/>
            <person name="Brown C.T."/>
            <person name="Hug L.A."/>
            <person name="Sharon I."/>
            <person name="Castelle C.J."/>
            <person name="Probst A.J."/>
            <person name="Thomas B.C."/>
            <person name="Singh A."/>
            <person name="Wilkins M.J."/>
            <person name="Karaoz U."/>
            <person name="Brodie E.L."/>
            <person name="Williams K.H."/>
            <person name="Hubbard S.S."/>
            <person name="Banfield J.F."/>
        </authorList>
    </citation>
    <scope>NUCLEOTIDE SEQUENCE [LARGE SCALE GENOMIC DNA]</scope>
</reference>
<evidence type="ECO:0000313" key="2">
    <source>
        <dbReference type="EMBL" id="OGE90765.1"/>
    </source>
</evidence>
<organism evidence="2 3">
    <name type="scientific">Candidatus Doudnabacteria bacterium RIFCSPHIGHO2_12_FULL_48_16</name>
    <dbReference type="NCBI Taxonomy" id="1817838"/>
    <lineage>
        <taxon>Bacteria</taxon>
        <taxon>Candidatus Doudnaibacteriota</taxon>
    </lineage>
</organism>
<sequence length="143" mass="16074">MNEQNLTEQSEQTSAREREAAMIQSLAKHGATVEADPMPVAGAYIVEFRQEGAVITIRIALRDSGGADLTITNMTTLPENKKRQGLGSWALGQLLDWAHENHLYNVRAVQIQSYNEKFWQRNGFSKDPNPNPSNDFIYKSQIP</sequence>
<evidence type="ECO:0000313" key="3">
    <source>
        <dbReference type="Proteomes" id="UP000177682"/>
    </source>
</evidence>
<comment type="caution">
    <text evidence="2">The sequence shown here is derived from an EMBL/GenBank/DDBJ whole genome shotgun (WGS) entry which is preliminary data.</text>
</comment>